<evidence type="ECO:0000256" key="3">
    <source>
        <dbReference type="ARBA" id="ARBA00022898"/>
    </source>
</evidence>
<evidence type="ECO:0000259" key="6">
    <source>
        <dbReference type="Pfam" id="PF01212"/>
    </source>
</evidence>
<reference evidence="7" key="1">
    <citation type="journal article" date="2020" name="mSystems">
        <title>Genome- and Community-Level Interaction Insights into Carbon Utilization and Element Cycling Functions of Hydrothermarchaeota in Hydrothermal Sediment.</title>
        <authorList>
            <person name="Zhou Z."/>
            <person name="Liu Y."/>
            <person name="Xu W."/>
            <person name="Pan J."/>
            <person name="Luo Z.H."/>
            <person name="Li M."/>
        </authorList>
    </citation>
    <scope>NUCLEOTIDE SEQUENCE [LARGE SCALE GENOMIC DNA]</scope>
    <source>
        <strain evidence="7">SpSt-222</strain>
    </source>
</reference>
<dbReference type="GO" id="GO:0005829">
    <property type="term" value="C:cytosol"/>
    <property type="evidence" value="ECO:0007669"/>
    <property type="project" value="TreeGrafter"/>
</dbReference>
<dbReference type="InterPro" id="IPR023603">
    <property type="entry name" value="Low_specificity_L-TA-like"/>
</dbReference>
<feature type="domain" description="Aromatic amino acid beta-eliminating lyase/threonine aldolase" evidence="6">
    <location>
        <begin position="3"/>
        <end position="287"/>
    </location>
</feature>
<dbReference type="Gene3D" id="3.40.640.10">
    <property type="entry name" value="Type I PLP-dependent aspartate aminotransferase-like (Major domain)"/>
    <property type="match status" value="1"/>
</dbReference>
<dbReference type="InterPro" id="IPR015422">
    <property type="entry name" value="PyrdxlP-dep_Trfase_small"/>
</dbReference>
<dbReference type="GO" id="GO:0006545">
    <property type="term" value="P:glycine biosynthetic process"/>
    <property type="evidence" value="ECO:0007669"/>
    <property type="project" value="TreeGrafter"/>
</dbReference>
<evidence type="ECO:0000256" key="2">
    <source>
        <dbReference type="ARBA" id="ARBA00006966"/>
    </source>
</evidence>
<dbReference type="GO" id="GO:0006567">
    <property type="term" value="P:L-threonine catabolic process"/>
    <property type="evidence" value="ECO:0007669"/>
    <property type="project" value="TreeGrafter"/>
</dbReference>
<dbReference type="PIRSF" id="PIRSF017617">
    <property type="entry name" value="Thr_aldolase"/>
    <property type="match status" value="1"/>
</dbReference>
<dbReference type="Pfam" id="PF01212">
    <property type="entry name" value="Beta_elim_lyase"/>
    <property type="match status" value="1"/>
</dbReference>
<comment type="similarity">
    <text evidence="2">Belongs to the threonine aldolase family.</text>
</comment>
<dbReference type="NCBIfam" id="NF041359">
    <property type="entry name" value="GntG_guanitoxin"/>
    <property type="match status" value="1"/>
</dbReference>
<feature type="modified residue" description="N6-(pyridoxal phosphate)lysine" evidence="5">
    <location>
        <position position="200"/>
    </location>
</feature>
<comment type="caution">
    <text evidence="7">The sequence shown here is derived from an EMBL/GenBank/DDBJ whole genome shotgun (WGS) entry which is preliminary data.</text>
</comment>
<gene>
    <name evidence="7" type="ORF">ENP47_06460</name>
</gene>
<dbReference type="InterPro" id="IPR015424">
    <property type="entry name" value="PyrdxlP-dep_Trfase"/>
</dbReference>
<dbReference type="AlphaFoldDB" id="A0A7C1FRC5"/>
<dbReference type="PANTHER" id="PTHR48097">
    <property type="entry name" value="L-THREONINE ALDOLASE-RELATED"/>
    <property type="match status" value="1"/>
</dbReference>
<proteinExistence type="inferred from homology"/>
<accession>A0A7C1FRC5</accession>
<comment type="cofactor">
    <cofactor evidence="1">
        <name>pyridoxal 5'-phosphate</name>
        <dbReference type="ChEBI" id="CHEBI:597326"/>
    </cofactor>
</comment>
<sequence>MIDLISDTVTRPTPAMRRVMAEAEVGDEQLGEDPSVNRLQEMVAELTGKEAALFLPSGTMCNLIGIKVHTQPGDRILIERTAHPVTSEAGGPALVCGVMTHLLDGVRGVFTAEQVEEAADPGDGVHTPPTTLVCLENTHNRGGGKIWPLSTLEAVSATAHRLGLKVHMDGARLLNAVVATGIPAQVWCRTVDTVWIDLSKGLGCPVGAVLAGDRETIRRARRYKQMFGGAMRQAGILAAAGIYALQHHVERLAEDHANARLLAEGLAETPGIGIDPAEVETNIVFFDVRDTGMTAQEFTQALLSEGVRMGAMGRYRVRAVTHLDVSRQDIERAIAAVRRVVLAHR</sequence>
<evidence type="ECO:0000256" key="4">
    <source>
        <dbReference type="ARBA" id="ARBA00023239"/>
    </source>
</evidence>
<dbReference type="EMBL" id="DSJL01000011">
    <property type="protein sequence ID" value="HEF65220.1"/>
    <property type="molecule type" value="Genomic_DNA"/>
</dbReference>
<evidence type="ECO:0000313" key="7">
    <source>
        <dbReference type="EMBL" id="HEF65220.1"/>
    </source>
</evidence>
<dbReference type="Gene3D" id="3.90.1150.10">
    <property type="entry name" value="Aspartate Aminotransferase, domain 1"/>
    <property type="match status" value="1"/>
</dbReference>
<keyword evidence="4" id="KW-0456">Lyase</keyword>
<name>A0A7C1FRC5_THERO</name>
<dbReference type="CDD" id="cd06502">
    <property type="entry name" value="TA_like"/>
    <property type="match status" value="1"/>
</dbReference>
<keyword evidence="3" id="KW-0663">Pyridoxal phosphate</keyword>
<evidence type="ECO:0000256" key="5">
    <source>
        <dbReference type="PIRSR" id="PIRSR017617-1"/>
    </source>
</evidence>
<dbReference type="FunFam" id="3.90.1150.10:FF:000041">
    <property type="entry name" value="Low-specificity L-threonine aldolase"/>
    <property type="match status" value="1"/>
</dbReference>
<protein>
    <submittedName>
        <fullName evidence="7">Low specificity L-threonine aldolase</fullName>
    </submittedName>
</protein>
<dbReference type="FunFam" id="3.40.640.10:FF:000030">
    <property type="entry name" value="Low-specificity L-threonine aldolase"/>
    <property type="match status" value="1"/>
</dbReference>
<dbReference type="InterPro" id="IPR015421">
    <property type="entry name" value="PyrdxlP-dep_Trfase_major"/>
</dbReference>
<dbReference type="InterPro" id="IPR001597">
    <property type="entry name" value="ArAA_b-elim_lyase/Thr_aldolase"/>
</dbReference>
<dbReference type="PANTHER" id="PTHR48097:SF9">
    <property type="entry name" value="L-THREONINE ALDOLASE"/>
    <property type="match status" value="1"/>
</dbReference>
<evidence type="ECO:0000256" key="1">
    <source>
        <dbReference type="ARBA" id="ARBA00001933"/>
    </source>
</evidence>
<dbReference type="GO" id="GO:0008732">
    <property type="term" value="F:L-allo-threonine aldolase activity"/>
    <property type="evidence" value="ECO:0007669"/>
    <property type="project" value="TreeGrafter"/>
</dbReference>
<dbReference type="SUPFAM" id="SSF53383">
    <property type="entry name" value="PLP-dependent transferases"/>
    <property type="match status" value="1"/>
</dbReference>
<organism evidence="7">
    <name type="scientific">Thermomicrobium roseum</name>
    <dbReference type="NCBI Taxonomy" id="500"/>
    <lineage>
        <taxon>Bacteria</taxon>
        <taxon>Pseudomonadati</taxon>
        <taxon>Thermomicrobiota</taxon>
        <taxon>Thermomicrobia</taxon>
        <taxon>Thermomicrobiales</taxon>
        <taxon>Thermomicrobiaceae</taxon>
        <taxon>Thermomicrobium</taxon>
    </lineage>
</organism>